<dbReference type="InterPro" id="IPR011118">
    <property type="entry name" value="Tannase/feruloyl_esterase"/>
</dbReference>
<dbReference type="GO" id="GO:0052689">
    <property type="term" value="F:carboxylic ester hydrolase activity"/>
    <property type="evidence" value="ECO:0007669"/>
    <property type="project" value="UniProtKB-KW"/>
</dbReference>
<dbReference type="Proteomes" id="UP000484255">
    <property type="component" value="Unassembled WGS sequence"/>
</dbReference>
<dbReference type="Pfam" id="PF07519">
    <property type="entry name" value="Tannase"/>
    <property type="match status" value="1"/>
</dbReference>
<sequence length="556" mass="58879">MPRPTTARPTLRADAPGTPLRLATALALLGTALAGPAAAAPAVLDASACAGLATRLAPAQPGLTLQAEWIPAQAQRPPGQADGPLLAAHCRLAGRMAERTGIDGQPYHIGFELRLPADWNGRLLYQGGGGNDGVVRPAVGHQAAPGYALNRGFAVVSTDAGHQKPTADFGFDPQARVDNAYAAHDRVATLAKALVQGAYAQPAARSYFIGCSGGGRQAMMMTQRFPQHFDGVLAIAPAMRVSKGATIAAAWDTQALQAIAPKGGDGQPVLSQALSDADLARLRDGILQACDAQDGLADGLVSHPAACRFDPAALQCRGAKTEQCLSAPQVGALQRIFAGARDSQGRALYFGWPWDAGIGHPANDWRAWKLGRSPTAQADSRHVFLMQDALQGYFVTPPDRGLSLYRFDFDRDPARMDAHAWMFNTADDVALTGFKARGGKLLLAHGMADAIFSAHETVDYHQRMRAVHGAGLDDFSRLFLVPGMGHCSGGAATDSFDGLQALVDWVEDGRAPARITARGTRVFPGRSRPLCPWPQHAHYNGQGDPEDERSFSCRGD</sequence>
<evidence type="ECO:0000313" key="9">
    <source>
        <dbReference type="EMBL" id="NDY92472.1"/>
    </source>
</evidence>
<feature type="chain" id="PRO_5028994031" evidence="8">
    <location>
        <begin position="40"/>
        <end position="556"/>
    </location>
</feature>
<dbReference type="RefSeq" id="WP_163458383.1">
    <property type="nucleotide sequence ID" value="NZ_JAAGOH010000018.1"/>
</dbReference>
<evidence type="ECO:0000256" key="8">
    <source>
        <dbReference type="SAM" id="SignalP"/>
    </source>
</evidence>
<keyword evidence="7" id="KW-1015">Disulfide bond</keyword>
<dbReference type="SUPFAM" id="SSF53474">
    <property type="entry name" value="alpha/beta-Hydrolases"/>
    <property type="match status" value="1"/>
</dbReference>
<dbReference type="EMBL" id="JAAGOH010000018">
    <property type="protein sequence ID" value="NDY92472.1"/>
    <property type="molecule type" value="Genomic_DNA"/>
</dbReference>
<evidence type="ECO:0000256" key="4">
    <source>
        <dbReference type="ARBA" id="ARBA00022729"/>
    </source>
</evidence>
<evidence type="ECO:0000256" key="7">
    <source>
        <dbReference type="ARBA" id="ARBA00023157"/>
    </source>
</evidence>
<name>A0A7C9PJ70_9BURK</name>
<dbReference type="Gene3D" id="3.40.50.1820">
    <property type="entry name" value="alpha/beta hydrolase"/>
    <property type="match status" value="1"/>
</dbReference>
<dbReference type="PANTHER" id="PTHR33938">
    <property type="entry name" value="FERULOYL ESTERASE B-RELATED"/>
    <property type="match status" value="1"/>
</dbReference>
<evidence type="ECO:0000256" key="5">
    <source>
        <dbReference type="ARBA" id="ARBA00022801"/>
    </source>
</evidence>
<evidence type="ECO:0000256" key="1">
    <source>
        <dbReference type="ARBA" id="ARBA00006249"/>
    </source>
</evidence>
<dbReference type="PANTHER" id="PTHR33938:SF15">
    <property type="entry name" value="FERULOYL ESTERASE B-RELATED"/>
    <property type="match status" value="1"/>
</dbReference>
<keyword evidence="4 8" id="KW-0732">Signal</keyword>
<comment type="caution">
    <text evidence="9">The sequence shown here is derived from an EMBL/GenBank/DDBJ whole genome shotgun (WGS) entry which is preliminary data.</text>
</comment>
<evidence type="ECO:0000256" key="3">
    <source>
        <dbReference type="ARBA" id="ARBA00022723"/>
    </source>
</evidence>
<comment type="similarity">
    <text evidence="1">Belongs to the tannase family.</text>
</comment>
<gene>
    <name evidence="9" type="ORF">G3A44_14890</name>
</gene>
<proteinExistence type="inferred from homology"/>
<organism evidence="9 10">
    <name type="scientific">Ideonella livida</name>
    <dbReference type="NCBI Taxonomy" id="2707176"/>
    <lineage>
        <taxon>Bacteria</taxon>
        <taxon>Pseudomonadati</taxon>
        <taxon>Pseudomonadota</taxon>
        <taxon>Betaproteobacteria</taxon>
        <taxon>Burkholderiales</taxon>
        <taxon>Sphaerotilaceae</taxon>
        <taxon>Ideonella</taxon>
    </lineage>
</organism>
<evidence type="ECO:0000313" key="10">
    <source>
        <dbReference type="Proteomes" id="UP000484255"/>
    </source>
</evidence>
<evidence type="ECO:0000256" key="6">
    <source>
        <dbReference type="ARBA" id="ARBA00022837"/>
    </source>
</evidence>
<protein>
    <submittedName>
        <fullName evidence="9">Tannase/feruloyl esterase family alpha/beta hydrolase</fullName>
    </submittedName>
</protein>
<dbReference type="AlphaFoldDB" id="A0A7C9PJ70"/>
<evidence type="ECO:0000256" key="2">
    <source>
        <dbReference type="ARBA" id="ARBA00022487"/>
    </source>
</evidence>
<keyword evidence="6" id="KW-0106">Calcium</keyword>
<keyword evidence="10" id="KW-1185">Reference proteome</keyword>
<feature type="signal peptide" evidence="8">
    <location>
        <begin position="1"/>
        <end position="39"/>
    </location>
</feature>
<keyword evidence="5 9" id="KW-0378">Hydrolase</keyword>
<accession>A0A7C9PJ70</accession>
<dbReference type="InterPro" id="IPR029058">
    <property type="entry name" value="AB_hydrolase_fold"/>
</dbReference>
<dbReference type="GO" id="GO:0046872">
    <property type="term" value="F:metal ion binding"/>
    <property type="evidence" value="ECO:0007669"/>
    <property type="project" value="UniProtKB-KW"/>
</dbReference>
<reference evidence="9 10" key="1">
    <citation type="submission" date="2020-02" db="EMBL/GenBank/DDBJ databases">
        <title>Ideonella bacterium strain TBM-1.</title>
        <authorList>
            <person name="Chen W.-M."/>
        </authorList>
    </citation>
    <scope>NUCLEOTIDE SEQUENCE [LARGE SCALE GENOMIC DNA]</scope>
    <source>
        <strain evidence="9 10">TBM-1</strain>
    </source>
</reference>
<keyword evidence="3" id="KW-0479">Metal-binding</keyword>
<keyword evidence="2" id="KW-0719">Serine esterase</keyword>